<dbReference type="Proteomes" id="UP000286954">
    <property type="component" value="Chromosome"/>
</dbReference>
<evidence type="ECO:0000313" key="2">
    <source>
        <dbReference type="Proteomes" id="UP000286954"/>
    </source>
</evidence>
<dbReference type="Gene3D" id="2.30.110.10">
    <property type="entry name" value="Electron Transport, Fmn-binding Protein, Chain A"/>
    <property type="match status" value="1"/>
</dbReference>
<proteinExistence type="predicted"/>
<dbReference type="OrthoDB" id="9794948at2"/>
<dbReference type="PIRSF" id="PIRSF010372">
    <property type="entry name" value="PaiB"/>
    <property type="match status" value="1"/>
</dbReference>
<sequence>MDPAPEKYCPDSDLALIELVEQSPFAWIVSAQGGFSATPLPIRPRLDAQGRLVALAGHFARSNPHLERLRANPRALFLFMGPHAYVSASWLSDRSQAPTWNYASAAFECDVTLTEDPGEIDALLRDLIGAMESGRPNGWSPEEMGERYARLSRGVVGFTAPIRAARPVFKLGQDESDAQFAEILDALDPEAPSLASLMRSVRTGTASS</sequence>
<dbReference type="InterPro" id="IPR012349">
    <property type="entry name" value="Split_barrel_FMN-bd"/>
</dbReference>
<dbReference type="RefSeq" id="WP_127566756.1">
    <property type="nucleotide sequence ID" value="NZ_BMFB01000003.1"/>
</dbReference>
<dbReference type="PANTHER" id="PTHR35802:SF1">
    <property type="entry name" value="PROTEASE SYNTHASE AND SPORULATION PROTEIN PAI 2"/>
    <property type="match status" value="1"/>
</dbReference>
<dbReference type="AlphaFoldDB" id="A0A3T0EAH4"/>
<dbReference type="EMBL" id="CP018911">
    <property type="protein sequence ID" value="AZU04048.1"/>
    <property type="molecule type" value="Genomic_DNA"/>
</dbReference>
<dbReference type="PANTHER" id="PTHR35802">
    <property type="entry name" value="PROTEASE SYNTHASE AND SPORULATION PROTEIN PAI 2"/>
    <property type="match status" value="1"/>
</dbReference>
<dbReference type="KEGG" id="gak:X907_1515"/>
<accession>A0A3T0EAH4</accession>
<evidence type="ECO:0000313" key="1">
    <source>
        <dbReference type="EMBL" id="AZU04048.1"/>
    </source>
</evidence>
<keyword evidence="2" id="KW-1185">Reference proteome</keyword>
<dbReference type="Pfam" id="PF04299">
    <property type="entry name" value="FMN_bind_2"/>
    <property type="match status" value="1"/>
</dbReference>
<name>A0A3T0EAH4_9PROT</name>
<protein>
    <submittedName>
        <fullName evidence="1">Uncharacterized protein</fullName>
    </submittedName>
</protein>
<reference evidence="1 2" key="1">
    <citation type="submission" date="2016-12" db="EMBL/GenBank/DDBJ databases">
        <title>The genome of dimorphic prosthecate Glycocaulis alkaliphilus 6b-8t, isolated from crude oil dictates its adaptability in petroleum environments.</title>
        <authorList>
            <person name="Wu X.-L."/>
            <person name="Geng S."/>
        </authorList>
    </citation>
    <scope>NUCLEOTIDE SEQUENCE [LARGE SCALE GENOMIC DNA]</scope>
    <source>
        <strain evidence="1 2">6B-8</strain>
    </source>
</reference>
<dbReference type="InterPro" id="IPR007396">
    <property type="entry name" value="TR_PAI2-type"/>
</dbReference>
<organism evidence="1 2">
    <name type="scientific">Glycocaulis alkaliphilus</name>
    <dbReference type="NCBI Taxonomy" id="1434191"/>
    <lineage>
        <taxon>Bacteria</taxon>
        <taxon>Pseudomonadati</taxon>
        <taxon>Pseudomonadota</taxon>
        <taxon>Alphaproteobacteria</taxon>
        <taxon>Maricaulales</taxon>
        <taxon>Maricaulaceae</taxon>
        <taxon>Glycocaulis</taxon>
    </lineage>
</organism>
<dbReference type="SUPFAM" id="SSF50475">
    <property type="entry name" value="FMN-binding split barrel"/>
    <property type="match status" value="1"/>
</dbReference>
<gene>
    <name evidence="1" type="ORF">X907_1515</name>
</gene>